<dbReference type="AlphaFoldDB" id="A0A369M820"/>
<name>A0A369M820_9ACTN</name>
<dbReference type="Gene3D" id="3.40.50.1000">
    <property type="entry name" value="HAD superfamily/HAD-like"/>
    <property type="match status" value="1"/>
</dbReference>
<protein>
    <submittedName>
        <fullName evidence="1">HAD family phosphatase</fullName>
    </submittedName>
</protein>
<dbReference type="SFLD" id="SFLDG01129">
    <property type="entry name" value="C1.5:_HAD__Beta-PGM__Phosphata"/>
    <property type="match status" value="1"/>
</dbReference>
<dbReference type="CDD" id="cd07505">
    <property type="entry name" value="HAD_BPGM-like"/>
    <property type="match status" value="1"/>
</dbReference>
<organism evidence="1 2">
    <name type="scientific">Gordonibacter pamelaeae</name>
    <dbReference type="NCBI Taxonomy" id="471189"/>
    <lineage>
        <taxon>Bacteria</taxon>
        <taxon>Bacillati</taxon>
        <taxon>Actinomycetota</taxon>
        <taxon>Coriobacteriia</taxon>
        <taxon>Eggerthellales</taxon>
        <taxon>Eggerthellaceae</taxon>
        <taxon>Gordonibacter</taxon>
    </lineage>
</organism>
<sequence>MEPGRIGVIFDCDGTLLDSMDVWREVEDELARRAGAQLTDADKDELTTLNIPEAGAFFHDRFGLGAAADDVVRMMDELMLDYYRNRAHERPGALVFVRALVERGVRVSVASSSPQKYLQAGLERAGFAPYVGLVVSVDDVSSSKREPKVYDHTRRLMGTPLETTWGFEDSAYALRTLRGAGYRTVGIYDRDDAGTHEELRANADAVIDSFEELDAETFISWNEVR</sequence>
<proteinExistence type="predicted"/>
<dbReference type="GO" id="GO:0016791">
    <property type="term" value="F:phosphatase activity"/>
    <property type="evidence" value="ECO:0007669"/>
    <property type="project" value="TreeGrafter"/>
</dbReference>
<evidence type="ECO:0000313" key="1">
    <source>
        <dbReference type="EMBL" id="RDB67019.1"/>
    </source>
</evidence>
<dbReference type="Proteomes" id="UP000254000">
    <property type="component" value="Unassembled WGS sequence"/>
</dbReference>
<dbReference type="SUPFAM" id="SSF56784">
    <property type="entry name" value="HAD-like"/>
    <property type="match status" value="1"/>
</dbReference>
<dbReference type="InterPro" id="IPR023214">
    <property type="entry name" value="HAD_sf"/>
</dbReference>
<dbReference type="Pfam" id="PF00702">
    <property type="entry name" value="Hydrolase"/>
    <property type="match status" value="1"/>
</dbReference>
<dbReference type="InterPro" id="IPR023198">
    <property type="entry name" value="PGP-like_dom2"/>
</dbReference>
<accession>A0A369M820</accession>
<reference evidence="1 2" key="1">
    <citation type="journal article" date="2018" name="Elife">
        <title>Discovery and characterization of a prevalent human gut bacterial enzyme sufficient for the inactivation of a family of plant toxins.</title>
        <authorList>
            <person name="Koppel N."/>
            <person name="Bisanz J.E."/>
            <person name="Pandelia M.E."/>
            <person name="Turnbaugh P.J."/>
            <person name="Balskus E.P."/>
        </authorList>
    </citation>
    <scope>NUCLEOTIDE SEQUENCE [LARGE SCALE GENOMIC DNA]</scope>
    <source>
        <strain evidence="1 2">3C</strain>
    </source>
</reference>
<dbReference type="PANTHER" id="PTHR18901">
    <property type="entry name" value="2-DEOXYGLUCOSE-6-PHOSPHATE PHOSPHATASE 2"/>
    <property type="match status" value="1"/>
</dbReference>
<dbReference type="EMBL" id="PPTS01000001">
    <property type="protein sequence ID" value="RDB67019.1"/>
    <property type="molecule type" value="Genomic_DNA"/>
</dbReference>
<dbReference type="OrthoDB" id="9797743at2"/>
<gene>
    <name evidence="1" type="ORF">C1877_00810</name>
</gene>
<dbReference type="InterPro" id="IPR036412">
    <property type="entry name" value="HAD-like_sf"/>
</dbReference>
<evidence type="ECO:0000313" key="2">
    <source>
        <dbReference type="Proteomes" id="UP000254000"/>
    </source>
</evidence>
<keyword evidence="2" id="KW-1185">Reference proteome</keyword>
<dbReference type="RefSeq" id="WP_114568102.1">
    <property type="nucleotide sequence ID" value="NZ_CABMMS010000001.1"/>
</dbReference>
<dbReference type="Gene3D" id="1.10.150.240">
    <property type="entry name" value="Putative phosphatase, domain 2"/>
    <property type="match status" value="1"/>
</dbReference>
<comment type="caution">
    <text evidence="1">The sequence shown here is derived from an EMBL/GenBank/DDBJ whole genome shotgun (WGS) entry which is preliminary data.</text>
</comment>
<dbReference type="GeneID" id="78358259"/>
<dbReference type="PANTHER" id="PTHR18901:SF38">
    <property type="entry name" value="PSEUDOURIDINE-5'-PHOSPHATASE"/>
    <property type="match status" value="1"/>
</dbReference>
<dbReference type="SFLD" id="SFLDS00003">
    <property type="entry name" value="Haloacid_Dehalogenase"/>
    <property type="match status" value="1"/>
</dbReference>